<keyword evidence="2" id="KW-1185">Reference proteome</keyword>
<dbReference type="Proteomes" id="UP001497383">
    <property type="component" value="Chromosome 3"/>
</dbReference>
<evidence type="ECO:0000313" key="2">
    <source>
        <dbReference type="Proteomes" id="UP001497383"/>
    </source>
</evidence>
<dbReference type="GeneID" id="92208161"/>
<proteinExistence type="predicted"/>
<organism evidence="1 2">
    <name type="scientific">Lodderomyces beijingensis</name>
    <dbReference type="NCBI Taxonomy" id="1775926"/>
    <lineage>
        <taxon>Eukaryota</taxon>
        <taxon>Fungi</taxon>
        <taxon>Dikarya</taxon>
        <taxon>Ascomycota</taxon>
        <taxon>Saccharomycotina</taxon>
        <taxon>Pichiomycetes</taxon>
        <taxon>Debaryomycetaceae</taxon>
        <taxon>Candida/Lodderomyces clade</taxon>
        <taxon>Lodderomyces</taxon>
    </lineage>
</organism>
<dbReference type="InterPro" id="IPR029058">
    <property type="entry name" value="AB_hydrolase_fold"/>
</dbReference>
<dbReference type="PANTHER" id="PTHR22946">
    <property type="entry name" value="DIENELACTONE HYDROLASE DOMAIN-CONTAINING PROTEIN-RELATED"/>
    <property type="match status" value="1"/>
</dbReference>
<dbReference type="RefSeq" id="XP_066829903.1">
    <property type="nucleotide sequence ID" value="XM_066973022.1"/>
</dbReference>
<protein>
    <recommendedName>
        <fullName evidence="3">Alpha/beta hydrolase</fullName>
    </recommendedName>
</protein>
<evidence type="ECO:0000313" key="1">
    <source>
        <dbReference type="EMBL" id="CAK9438741.1"/>
    </source>
</evidence>
<dbReference type="EMBL" id="OZ022407">
    <property type="protein sequence ID" value="CAK9438741.1"/>
    <property type="molecule type" value="Genomic_DNA"/>
</dbReference>
<dbReference type="PANTHER" id="PTHR22946:SF0">
    <property type="entry name" value="DIENELACTONE HYDROLASE DOMAIN-CONTAINING PROTEIN"/>
    <property type="match status" value="1"/>
</dbReference>
<dbReference type="InterPro" id="IPR050261">
    <property type="entry name" value="FrsA_esterase"/>
</dbReference>
<accession>A0ABP0ZKR7</accession>
<name>A0ABP0ZKR7_9ASCO</name>
<gene>
    <name evidence="1" type="ORF">LODBEIA_P29650</name>
</gene>
<dbReference type="Gene3D" id="3.40.50.1820">
    <property type="entry name" value="alpha/beta hydrolase"/>
    <property type="match status" value="1"/>
</dbReference>
<sequence>MKLFEHDQTKFSKNEYFIGGIKTYVYNTDALPAYIESHHLSETNVDEMAINVLYLLHQRGGDFKYTEAIAYNILAQYYAKKPESNDVPLLCVTFDLRNHGERLLDEAKNLDWRKGNPTHALDMISGIMGNVADLKLIMDFLPSYLNLEGLLSREFRQKNQHWHFKYRNILSGYSLGAHTVFRFVNEHPEHIVAINPVVGCIDLSSLLINRLKQNAIDSTDYDKKWFYYTYDELDLNSEEKEQYPEHLHNYLKAEDESIFENFPMQDVKIFASFGAVDKLVPAKLSSVWCDTYLNTNDSAEIFTQEDTGHDVTPEMIDNFTTWLVKNI</sequence>
<reference evidence="1 2" key="1">
    <citation type="submission" date="2024-03" db="EMBL/GenBank/DDBJ databases">
        <authorList>
            <person name="Brejova B."/>
        </authorList>
    </citation>
    <scope>NUCLEOTIDE SEQUENCE [LARGE SCALE GENOMIC DNA]</scope>
    <source>
        <strain evidence="1 2">CBS 14171</strain>
    </source>
</reference>
<evidence type="ECO:0008006" key="3">
    <source>
        <dbReference type="Google" id="ProtNLM"/>
    </source>
</evidence>
<dbReference type="SUPFAM" id="SSF53474">
    <property type="entry name" value="alpha/beta-Hydrolases"/>
    <property type="match status" value="1"/>
</dbReference>